<reference evidence="2" key="6">
    <citation type="submission" date="2002-04" db="EMBL/GenBank/DDBJ databases">
        <authorList>
            <person name="Adachi J."/>
            <person name="Aizawa K."/>
            <person name="Akimura T."/>
            <person name="Arakawa T."/>
            <person name="Bono H."/>
            <person name="Carninci P."/>
            <person name="Fukuda S."/>
            <person name="Furuno M."/>
            <person name="Hanagaki T."/>
            <person name="Hara A."/>
            <person name="Hashizume W."/>
            <person name="Hayashida K."/>
            <person name="Hayatsu N."/>
            <person name="Hiramoto K."/>
            <person name="Hiraoka T."/>
            <person name="Hirozane T."/>
            <person name="Hori F."/>
            <person name="Imotani K."/>
            <person name="Ishii Y."/>
            <person name="Itoh M."/>
            <person name="Kagawa I."/>
            <person name="Kasukawa T."/>
            <person name="Katoh H."/>
            <person name="Kawai J."/>
            <person name="Kojima Y."/>
            <person name="Kondo S."/>
            <person name="Konno H."/>
            <person name="Kouda M."/>
            <person name="Koya S."/>
            <person name="Kurihara C."/>
            <person name="Matsuyama T."/>
            <person name="Miyazaki A."/>
            <person name="Murata M."/>
            <person name="Nakamura M."/>
            <person name="Nishi K."/>
            <person name="Nomura K."/>
            <person name="Numazaki R."/>
            <person name="Ohno M."/>
            <person name="Ohsato N."/>
            <person name="Okazaki Y."/>
            <person name="Saito R."/>
            <person name="Saitoh H."/>
            <person name="Sakai C."/>
            <person name="Sakai K."/>
            <person name="Sakazume N."/>
            <person name="Sano H."/>
            <person name="Sasaki D."/>
            <person name="Shibata K."/>
            <person name="Shinagawa A."/>
            <person name="Shiraki T."/>
            <person name="Sogabe Y."/>
            <person name="Tagami M."/>
            <person name="Tagawa A."/>
            <person name="Takahashi F."/>
            <person name="Takaku-Akahira S."/>
            <person name="Takeda Y."/>
            <person name="Tanaka T."/>
            <person name="Tomaru A."/>
            <person name="Toya T."/>
            <person name="Yasunishi A."/>
            <person name="Muramatsu M."/>
            <person name="Hayashizaki Y."/>
        </authorList>
    </citation>
    <scope>NUCLEOTIDE SEQUENCE</scope>
    <source>
        <strain evidence="2">NOD</strain>
        <tissue evidence="2">Thymus</tissue>
    </source>
</reference>
<reference evidence="2" key="7">
    <citation type="journal article" date="2005" name="Science">
        <title>The Transcriptional Landscape of the Mammalian Genome.</title>
        <authorList>
            <consortium name="The FANTOM Consortium"/>
            <consortium name="Riken Genome Exploration Research Group and Genome Science Group (Genome Network Project Core Group)"/>
        </authorList>
    </citation>
    <scope>NUCLEOTIDE SEQUENCE</scope>
    <source>
        <strain evidence="2">NOD</strain>
        <tissue evidence="2">Thymus</tissue>
    </source>
</reference>
<sequence length="143" mass="15437">LGSFSALEKSLLGDARSNAFLGCPYASAACGLGAACEQHWMRSPSALEPHRDRGAGLLRRALVSEFSEVWNLCPLTSPGGSPGNGDTEMERLERCRKGKIRRRHEKFCAVWDAGGGESSSLGAQLRRSCPDARWSAESSLLSR</sequence>
<name>Q8C2P5_MOUSE</name>
<feature type="non-terminal residue" evidence="2">
    <location>
        <position position="1"/>
    </location>
</feature>
<accession>Q8C2P5</accession>
<dbReference type="AlphaFoldDB" id="Q8C2P5"/>
<reference evidence="2" key="3">
    <citation type="journal article" date="2000" name="Genome Res.">
        <title>RIKEN integrated sequence analysis (RISA) system--384-format sequencing pipeline with 384 multicapillary sequencer.</title>
        <authorList>
            <person name="Shibata K."/>
            <person name="Itoh M."/>
            <person name="Aizawa K."/>
            <person name="Nagaoka S."/>
            <person name="Sasaki N."/>
            <person name="Carninci P."/>
            <person name="Konno H."/>
            <person name="Akiyama J."/>
            <person name="Nishi K."/>
            <person name="Kitsunai T."/>
            <person name="Tashiro H."/>
            <person name="Itoh M."/>
            <person name="Sumi N."/>
            <person name="Ishii Y."/>
            <person name="Nakamura S."/>
            <person name="Hazama M."/>
            <person name="Nishine T."/>
            <person name="Harada A."/>
            <person name="Yamamoto R."/>
            <person name="Matsumoto H."/>
            <person name="Sakaguchi S."/>
            <person name="Ikegami T."/>
            <person name="Kashiwagi K."/>
            <person name="Fujiwake S."/>
            <person name="Inoue K."/>
            <person name="Togawa Y."/>
            <person name="Izawa M."/>
            <person name="Ohara E."/>
            <person name="Watahiki M."/>
            <person name="Yoneda Y."/>
            <person name="Ishikawa T."/>
            <person name="Ozawa K."/>
            <person name="Tanaka T."/>
            <person name="Matsuura S."/>
            <person name="Kawai J."/>
            <person name="Okazaki Y."/>
            <person name="Muramatsu M."/>
            <person name="Inoue Y."/>
            <person name="Kira A."/>
            <person name="Hayashizaki Y."/>
        </authorList>
    </citation>
    <scope>NUCLEOTIDE SEQUENCE</scope>
    <source>
        <strain evidence="2">NOD</strain>
        <tissue evidence="2">Thymus</tissue>
    </source>
</reference>
<feature type="region of interest" description="Disordered" evidence="1">
    <location>
        <begin position="114"/>
        <end position="143"/>
    </location>
</feature>
<protein>
    <submittedName>
        <fullName evidence="2">Uncharacterized protein</fullName>
    </submittedName>
</protein>
<reference evidence="2" key="5">
    <citation type="journal article" date="2002" name="Nature">
        <title>Analysis of the mouse transcriptome based on functional annotation of 60,770 full-length cDNAs.</title>
        <authorList>
            <consortium name="The FANTOM Consortium and the RIKEN Genome Exploration Research Group Phase I and II Team"/>
        </authorList>
    </citation>
    <scope>NUCLEOTIDE SEQUENCE</scope>
    <source>
        <strain evidence="2">NOD</strain>
        <tissue evidence="2">Thymus</tissue>
    </source>
</reference>
<organism evidence="2">
    <name type="scientific">Mus musculus</name>
    <name type="common">Mouse</name>
    <dbReference type="NCBI Taxonomy" id="10090"/>
    <lineage>
        <taxon>Eukaryota</taxon>
        <taxon>Metazoa</taxon>
        <taxon>Chordata</taxon>
        <taxon>Craniata</taxon>
        <taxon>Vertebrata</taxon>
        <taxon>Euteleostomi</taxon>
        <taxon>Mammalia</taxon>
        <taxon>Eutheria</taxon>
        <taxon>Euarchontoglires</taxon>
        <taxon>Glires</taxon>
        <taxon>Rodentia</taxon>
        <taxon>Myomorpha</taxon>
        <taxon>Muroidea</taxon>
        <taxon>Muridae</taxon>
        <taxon>Murinae</taxon>
        <taxon>Mus</taxon>
        <taxon>Mus</taxon>
    </lineage>
</organism>
<reference evidence="2" key="8">
    <citation type="journal article" date="2005" name="Science">
        <title>Antisense Transcription in the Mammalian Transcriptome.</title>
        <authorList>
            <consortium name="RIKEN Genome Exploration Research Group and Genome Science Group (Genome Network Project Core Group) and the FANTOM Consortium"/>
        </authorList>
    </citation>
    <scope>NUCLEOTIDE SEQUENCE</scope>
    <source>
        <strain evidence="2">NOD</strain>
        <tissue evidence="2">Thymus</tissue>
    </source>
</reference>
<evidence type="ECO:0000313" key="2">
    <source>
        <dbReference type="EMBL" id="BAC40228.1"/>
    </source>
</evidence>
<reference evidence="2" key="2">
    <citation type="journal article" date="2000" name="Genome Res.">
        <title>Normalization and subtraction of cap-trapper-selected cDNAs to prepare full-length cDNA libraries for rapid discovery of new genes.</title>
        <authorList>
            <person name="Carninci P."/>
            <person name="Shibata Y."/>
            <person name="Hayatsu N."/>
            <person name="Sugahara Y."/>
            <person name="Shibata K."/>
            <person name="Itoh M."/>
            <person name="Konno H."/>
            <person name="Okazaki Y."/>
            <person name="Muramatsu M."/>
            <person name="Hayashizaki Y."/>
        </authorList>
    </citation>
    <scope>NUCLEOTIDE SEQUENCE</scope>
    <source>
        <strain evidence="2">NOD</strain>
        <tissue evidence="2">Thymus</tissue>
    </source>
</reference>
<reference evidence="2" key="1">
    <citation type="journal article" date="1999" name="Methods Enzymol.">
        <title>High-efficiency full-length cDNA cloning.</title>
        <authorList>
            <person name="Carninci P."/>
            <person name="Hayashizaki Y."/>
        </authorList>
    </citation>
    <scope>NUCLEOTIDE SEQUENCE</scope>
    <source>
        <strain evidence="2">NOD</strain>
        <tissue evidence="2">Thymus</tissue>
    </source>
</reference>
<reference evidence="2" key="4">
    <citation type="journal article" date="2001" name="Nature">
        <title>Functional annotation of a full-length mouse cDNA collection.</title>
        <authorList>
            <consortium name="The RIKEN Genome Exploration Research Group Phase II Team and the FANTOM Consortium"/>
        </authorList>
    </citation>
    <scope>NUCLEOTIDE SEQUENCE</scope>
    <source>
        <strain evidence="2">NOD</strain>
        <tissue evidence="2">Thymus</tissue>
    </source>
</reference>
<evidence type="ECO:0000256" key="1">
    <source>
        <dbReference type="SAM" id="MobiDB-lite"/>
    </source>
</evidence>
<dbReference type="EMBL" id="AK088235">
    <property type="protein sequence ID" value="BAC40228.1"/>
    <property type="molecule type" value="mRNA"/>
</dbReference>
<proteinExistence type="evidence at transcript level"/>